<comment type="similarity">
    <text evidence="2">Belongs to the TFIIA subunit 1 family.</text>
</comment>
<evidence type="ECO:0000256" key="6">
    <source>
        <dbReference type="PROSITE-ProRule" id="PRU00706"/>
    </source>
</evidence>
<dbReference type="PANTHER" id="PTHR12694:SF8">
    <property type="entry name" value="TRANSCRIPTION INITIATION FACTOR IIA SUBUNIT 1"/>
    <property type="match status" value="1"/>
</dbReference>
<dbReference type="OrthoDB" id="2162449at2759"/>
<protein>
    <recommendedName>
        <fullName evidence="3">Nucleoside diphosphate kinase</fullName>
    </recommendedName>
</protein>
<dbReference type="EMBL" id="QEAP01000365">
    <property type="protein sequence ID" value="TPX68163.1"/>
    <property type="molecule type" value="Genomic_DNA"/>
</dbReference>
<dbReference type="Pfam" id="PF05186">
    <property type="entry name" value="Dpy-30"/>
    <property type="match status" value="1"/>
</dbReference>
<dbReference type="STRING" id="246404.A0A507EVQ3"/>
<dbReference type="Gene3D" id="1.20.890.10">
    <property type="entry name" value="cAMP-dependent protein kinase regulatory subunit, dimerization-anchoring domain"/>
    <property type="match status" value="1"/>
</dbReference>
<sequence>MSNTAVPTVYLWIIDDVVSKMSPYFQSLGIPDQTLRDIEQKWTDRLVSSRCAAFGNVQSTQHAHTQQAPISMGMNMGMGMGPLAVGAMGMGLPLPNSQPQTQPQSNAQFYPPQYDNQPQQQQQEYWNQPQQQQQQYASLPNPLIQQQQQQQNQSQNQNQYGMPQNGAYGDFGSVPPTNSANPLVFGAQNNGGIQLLPPLQQQQQGYQQQHQQPAYYLPQNDGPMDDTELLAPSPALGSTASPSNGIPSRHEIDSLLVTGVEAALKRVRRRKELAAKQKSLLSQSSVPVGDGVQVTDSKEKRRALDSLVNNGLAKIISQVDGPDDDDDEDDDDDGGNDNIGSDLDSNDDDDDSDPELNDMILCQYEKVNRTKNKWKCVFKDGIVHVNGKDYLFHKASADFECLDPLLARQKETLSSLQTQLEATKAPSAAAAAENQSPNLSIESLFAASDSITAFAERYSRTLSGATSDADPPLHQRLFHPLLQGKEPIVTTPHLDAAVVSAHESMLRFQQAIDDFRSVKRSAASLSEIPPTSESATLARLHQIKSETEQEPSHARFGIVFESRNIEEQWSLVPKSAKSAKYTPEPVLRDSDNFLQMYQQRTAAPAKKAIDPSRNARNPADPCSYFASRRGCRILRRKRMATSSDRILTGTSARLCGFVAHMAEADDLADWQETVLLIRPEARQKENHILHSLTVDGFKILERKHIEVTAEQAEAYFQAANAGQADYDVMQEYVKNLTQSGSSVVFLLTRFGAYDGISSLMGPQNLDEARESAPTSLRARFAIDATFCGVEATCDAKATESVIKVFFPDRMRTVLPSVEESKLLLEDSLYPVLTQGLTMLCKTKPANPTVWLGTWLIENNPNRPKVSEAESR</sequence>
<evidence type="ECO:0000256" key="7">
    <source>
        <dbReference type="SAM" id="MobiDB-lite"/>
    </source>
</evidence>
<reference evidence="9 10" key="1">
    <citation type="journal article" date="2019" name="Sci. Rep.">
        <title>Comparative genomics of chytrid fungi reveal insights into the obligate biotrophic and pathogenic lifestyle of Synchytrium endobioticum.</title>
        <authorList>
            <person name="van de Vossenberg B.T.L.H."/>
            <person name="Warris S."/>
            <person name="Nguyen H.D.T."/>
            <person name="van Gent-Pelzer M.P.E."/>
            <person name="Joly D.L."/>
            <person name="van de Geest H.C."/>
            <person name="Bonants P.J.M."/>
            <person name="Smith D.S."/>
            <person name="Levesque C.A."/>
            <person name="van der Lee T.A.J."/>
        </authorList>
    </citation>
    <scope>NUCLEOTIDE SEQUENCE [LARGE SCALE GENOMIC DNA]</scope>
    <source>
        <strain evidence="9 10">CBS 675.73</strain>
    </source>
</reference>
<evidence type="ECO:0000256" key="3">
    <source>
        <dbReference type="ARBA" id="ARBA00017632"/>
    </source>
</evidence>
<dbReference type="Pfam" id="PF03153">
    <property type="entry name" value="TFIIA"/>
    <property type="match status" value="1"/>
</dbReference>
<proteinExistence type="inferred from homology"/>
<evidence type="ECO:0000256" key="2">
    <source>
        <dbReference type="ARBA" id="ARBA00010059"/>
    </source>
</evidence>
<keyword evidence="9" id="KW-0418">Kinase</keyword>
<evidence type="ECO:0000256" key="1">
    <source>
        <dbReference type="ARBA" id="ARBA00004123"/>
    </source>
</evidence>
<dbReference type="Gene3D" id="3.30.70.141">
    <property type="entry name" value="Nucleoside diphosphate kinase-like domain"/>
    <property type="match status" value="1"/>
</dbReference>
<feature type="compositionally biased region" description="Polar residues" evidence="7">
    <location>
        <begin position="175"/>
        <end position="186"/>
    </location>
</feature>
<dbReference type="CDD" id="cd07976">
    <property type="entry name" value="TFIIA_alpha_beta_like"/>
    <property type="match status" value="1"/>
</dbReference>
<comment type="similarity">
    <text evidence="6">Belongs to the NDK family.</text>
</comment>
<dbReference type="PROSITE" id="PS51374">
    <property type="entry name" value="NDPK_LIKE"/>
    <property type="match status" value="1"/>
</dbReference>
<dbReference type="InterPro" id="IPR034907">
    <property type="entry name" value="NDK-like_dom"/>
</dbReference>
<dbReference type="Gene3D" id="1.10.287.100">
    <property type="match status" value="1"/>
</dbReference>
<feature type="compositionally biased region" description="Low complexity" evidence="7">
    <location>
        <begin position="200"/>
        <end position="219"/>
    </location>
</feature>
<dbReference type="GO" id="GO:0006367">
    <property type="term" value="P:transcription initiation at RNA polymerase II promoter"/>
    <property type="evidence" value="ECO:0007669"/>
    <property type="project" value="InterPro"/>
</dbReference>
<dbReference type="PANTHER" id="PTHR12694">
    <property type="entry name" value="TRANSCRIPTION INITIATION FACTOR IIA SUBUNIT 1"/>
    <property type="match status" value="1"/>
</dbReference>
<comment type="caution">
    <text evidence="9">The sequence shown here is derived from an EMBL/GenBank/DDBJ whole genome shotgun (WGS) entry which is preliminary data.</text>
</comment>
<keyword evidence="10" id="KW-1185">Reference proteome</keyword>
<dbReference type="InterPro" id="IPR009088">
    <property type="entry name" value="TFIIA_b-brl"/>
</dbReference>
<dbReference type="Gene3D" id="2.30.18.10">
    <property type="entry name" value="Transcription factor IIA (TFIIA), beta-barrel domain"/>
    <property type="match status" value="1"/>
</dbReference>
<keyword evidence="4" id="KW-0804">Transcription</keyword>
<dbReference type="InterPro" id="IPR007858">
    <property type="entry name" value="Dpy-30_motif"/>
</dbReference>
<feature type="region of interest" description="Disordered" evidence="7">
    <location>
        <begin position="90"/>
        <end position="186"/>
    </location>
</feature>
<comment type="caution">
    <text evidence="6">Lacks conserved residue(s) required for the propagation of feature annotation.</text>
</comment>
<keyword evidence="9" id="KW-0808">Transferase</keyword>
<evidence type="ECO:0000256" key="4">
    <source>
        <dbReference type="ARBA" id="ARBA00023163"/>
    </source>
</evidence>
<dbReference type="SUPFAM" id="SSF50784">
    <property type="entry name" value="Transcription factor IIA (TFIIA), beta-barrel domain"/>
    <property type="match status" value="1"/>
</dbReference>
<feature type="region of interest" description="Disordered" evidence="7">
    <location>
        <begin position="200"/>
        <end position="226"/>
    </location>
</feature>
<feature type="compositionally biased region" description="Acidic residues" evidence="7">
    <location>
        <begin position="344"/>
        <end position="356"/>
    </location>
</feature>
<comment type="subcellular location">
    <subcellularLocation>
        <location evidence="1">Nucleus</location>
    </subcellularLocation>
</comment>
<feature type="compositionally biased region" description="Acidic residues" evidence="7">
    <location>
        <begin position="321"/>
        <end position="335"/>
    </location>
</feature>
<evidence type="ECO:0000313" key="10">
    <source>
        <dbReference type="Proteomes" id="UP000320333"/>
    </source>
</evidence>
<dbReference type="SUPFAM" id="SSF54919">
    <property type="entry name" value="Nucleoside diphosphate kinase, NDK"/>
    <property type="match status" value="1"/>
</dbReference>
<dbReference type="SUPFAM" id="SSF47396">
    <property type="entry name" value="Transcription factor IIA (TFIIA), alpha-helical domain"/>
    <property type="match status" value="1"/>
</dbReference>
<evidence type="ECO:0000313" key="9">
    <source>
        <dbReference type="EMBL" id="TPX68163.1"/>
    </source>
</evidence>
<dbReference type="InterPro" id="IPR036850">
    <property type="entry name" value="NDK-like_dom_sf"/>
</dbReference>
<organism evidence="9 10">
    <name type="scientific">Chytriomyces confervae</name>
    <dbReference type="NCBI Taxonomy" id="246404"/>
    <lineage>
        <taxon>Eukaryota</taxon>
        <taxon>Fungi</taxon>
        <taxon>Fungi incertae sedis</taxon>
        <taxon>Chytridiomycota</taxon>
        <taxon>Chytridiomycota incertae sedis</taxon>
        <taxon>Chytridiomycetes</taxon>
        <taxon>Chytridiales</taxon>
        <taxon>Chytriomycetaceae</taxon>
        <taxon>Chytriomyces</taxon>
    </lineage>
</organism>
<dbReference type="CDD" id="cd22970">
    <property type="entry name" value="DD_NDKH5-like"/>
    <property type="match status" value="1"/>
</dbReference>
<keyword evidence="5" id="KW-0539">Nucleus</keyword>
<dbReference type="GO" id="GO:0016301">
    <property type="term" value="F:kinase activity"/>
    <property type="evidence" value="ECO:0007669"/>
    <property type="project" value="UniProtKB-KW"/>
</dbReference>
<evidence type="ECO:0000256" key="5">
    <source>
        <dbReference type="ARBA" id="ARBA00023242"/>
    </source>
</evidence>
<dbReference type="AlphaFoldDB" id="A0A507EVQ3"/>
<evidence type="ECO:0000259" key="8">
    <source>
        <dbReference type="SMART" id="SM00562"/>
    </source>
</evidence>
<feature type="region of interest" description="Disordered" evidence="7">
    <location>
        <begin position="275"/>
        <end position="297"/>
    </location>
</feature>
<accession>A0A507EVQ3</accession>
<feature type="compositionally biased region" description="Low complexity" evidence="7">
    <location>
        <begin position="92"/>
        <end position="136"/>
    </location>
</feature>
<feature type="domain" description="Nucleoside diphosphate kinase-like" evidence="8">
    <location>
        <begin position="670"/>
        <end position="813"/>
    </location>
</feature>
<name>A0A507EVQ3_9FUNG</name>
<dbReference type="SMART" id="SM01371">
    <property type="entry name" value="TFIIA"/>
    <property type="match status" value="1"/>
</dbReference>
<dbReference type="InterPro" id="IPR004855">
    <property type="entry name" value="TFIIA_asu/bsu"/>
</dbReference>
<dbReference type="SMART" id="SM00562">
    <property type="entry name" value="NDK"/>
    <property type="match status" value="1"/>
</dbReference>
<dbReference type="GO" id="GO:0005672">
    <property type="term" value="C:transcription factor TFIIA complex"/>
    <property type="evidence" value="ECO:0007669"/>
    <property type="project" value="InterPro"/>
</dbReference>
<dbReference type="Pfam" id="PF00334">
    <property type="entry name" value="NDK"/>
    <property type="match status" value="1"/>
</dbReference>
<feature type="compositionally biased region" description="Low complexity" evidence="7">
    <location>
        <begin position="145"/>
        <end position="159"/>
    </location>
</feature>
<feature type="region of interest" description="Disordered" evidence="7">
    <location>
        <begin position="315"/>
        <end position="356"/>
    </location>
</feature>
<dbReference type="Proteomes" id="UP000320333">
    <property type="component" value="Unassembled WGS sequence"/>
</dbReference>
<gene>
    <name evidence="9" type="primary">YNK1A</name>
    <name evidence="9" type="ORF">CcCBS67573_g07257</name>
</gene>